<keyword evidence="2" id="KW-1185">Reference proteome</keyword>
<reference evidence="1 2" key="2">
    <citation type="journal article" date="2017" name="Nature">
        <title>The Apostasia genome and the evolution of orchids.</title>
        <authorList>
            <person name="Zhang G.Q."/>
            <person name="Liu K.W."/>
            <person name="Li Z."/>
            <person name="Lohaus R."/>
            <person name="Hsiao Y.Y."/>
            <person name="Niu S.C."/>
            <person name="Wang J.Y."/>
            <person name="Lin Y.C."/>
            <person name="Xu Q."/>
            <person name="Chen L.J."/>
            <person name="Yoshida K."/>
            <person name="Fujiwara S."/>
            <person name="Wang Z.W."/>
            <person name="Zhang Y.Q."/>
            <person name="Mitsuda N."/>
            <person name="Wang M."/>
            <person name="Liu G.H."/>
            <person name="Pecoraro L."/>
            <person name="Huang H.X."/>
            <person name="Xiao X.J."/>
            <person name="Lin M."/>
            <person name="Wu X.Y."/>
            <person name="Wu W.L."/>
            <person name="Chen Y.Y."/>
            <person name="Chang S.B."/>
            <person name="Sakamoto S."/>
            <person name="Ohme-Takagi M."/>
            <person name="Yagi M."/>
            <person name="Zeng S.J."/>
            <person name="Shen C.Y."/>
            <person name="Yeh C.M."/>
            <person name="Luo Y.B."/>
            <person name="Tsai W.C."/>
            <person name="Van de Peer Y."/>
            <person name="Liu Z.J."/>
        </authorList>
    </citation>
    <scope>NUCLEOTIDE SEQUENCE [LARGE SCALE GENOMIC DNA]</scope>
    <source>
        <tissue evidence="1">The whole plant</tissue>
    </source>
</reference>
<dbReference type="Proteomes" id="UP000233837">
    <property type="component" value="Unassembled WGS sequence"/>
</dbReference>
<organism evidence="1 2">
    <name type="scientific">Dendrobium catenatum</name>
    <dbReference type="NCBI Taxonomy" id="906689"/>
    <lineage>
        <taxon>Eukaryota</taxon>
        <taxon>Viridiplantae</taxon>
        <taxon>Streptophyta</taxon>
        <taxon>Embryophyta</taxon>
        <taxon>Tracheophyta</taxon>
        <taxon>Spermatophyta</taxon>
        <taxon>Magnoliopsida</taxon>
        <taxon>Liliopsida</taxon>
        <taxon>Asparagales</taxon>
        <taxon>Orchidaceae</taxon>
        <taxon>Epidendroideae</taxon>
        <taxon>Malaxideae</taxon>
        <taxon>Dendrobiinae</taxon>
        <taxon>Dendrobium</taxon>
    </lineage>
</organism>
<name>A0A2I0W6D7_9ASPA</name>
<proteinExistence type="predicted"/>
<evidence type="ECO:0000313" key="1">
    <source>
        <dbReference type="EMBL" id="PKU71223.1"/>
    </source>
</evidence>
<accession>A0A2I0W6D7</accession>
<reference evidence="1 2" key="1">
    <citation type="journal article" date="2016" name="Sci. Rep.">
        <title>The Dendrobium catenatum Lindl. genome sequence provides insights into polysaccharide synthase, floral development and adaptive evolution.</title>
        <authorList>
            <person name="Zhang G.Q."/>
            <person name="Xu Q."/>
            <person name="Bian C."/>
            <person name="Tsai W.C."/>
            <person name="Yeh C.M."/>
            <person name="Liu K.W."/>
            <person name="Yoshida K."/>
            <person name="Zhang L.S."/>
            <person name="Chang S.B."/>
            <person name="Chen F."/>
            <person name="Shi Y."/>
            <person name="Su Y.Y."/>
            <person name="Zhang Y.Q."/>
            <person name="Chen L.J."/>
            <person name="Yin Y."/>
            <person name="Lin M."/>
            <person name="Huang H."/>
            <person name="Deng H."/>
            <person name="Wang Z.W."/>
            <person name="Zhu S.L."/>
            <person name="Zhao X."/>
            <person name="Deng C."/>
            <person name="Niu S.C."/>
            <person name="Huang J."/>
            <person name="Wang M."/>
            <person name="Liu G.H."/>
            <person name="Yang H.J."/>
            <person name="Xiao X.J."/>
            <person name="Hsiao Y.Y."/>
            <person name="Wu W.L."/>
            <person name="Chen Y.Y."/>
            <person name="Mitsuda N."/>
            <person name="Ohme-Takagi M."/>
            <person name="Luo Y.B."/>
            <person name="Van de Peer Y."/>
            <person name="Liu Z.J."/>
        </authorList>
    </citation>
    <scope>NUCLEOTIDE SEQUENCE [LARGE SCALE GENOMIC DNA]</scope>
    <source>
        <tissue evidence="1">The whole plant</tissue>
    </source>
</reference>
<dbReference type="AlphaFoldDB" id="A0A2I0W6D7"/>
<gene>
    <name evidence="1" type="ORF">MA16_Dca007219</name>
</gene>
<evidence type="ECO:0000313" key="2">
    <source>
        <dbReference type="Proteomes" id="UP000233837"/>
    </source>
</evidence>
<dbReference type="EMBL" id="KZ502882">
    <property type="protein sequence ID" value="PKU71223.1"/>
    <property type="molecule type" value="Genomic_DNA"/>
</dbReference>
<sequence length="54" mass="6204">MPQQILEVPTAFSEEFQLQGVLTGSKWRKFDGYSNRIEVAQFSSSSMKSNMKMQ</sequence>
<protein>
    <submittedName>
        <fullName evidence="1">Uncharacterized protein</fullName>
    </submittedName>
</protein>